<keyword evidence="1" id="KW-0677">Repeat</keyword>
<dbReference type="Gene3D" id="3.40.1090.10">
    <property type="entry name" value="Cytosolic phospholipase A2 catalytic domain"/>
    <property type="match status" value="1"/>
</dbReference>
<dbReference type="GO" id="GO:0047499">
    <property type="term" value="F:calcium-independent phospholipase A2 activity"/>
    <property type="evidence" value="ECO:0007669"/>
    <property type="project" value="TreeGrafter"/>
</dbReference>
<evidence type="ECO:0000256" key="2">
    <source>
        <dbReference type="ARBA" id="ARBA00022801"/>
    </source>
</evidence>
<dbReference type="Proteomes" id="UP001301769">
    <property type="component" value="Unassembled WGS sequence"/>
</dbReference>
<feature type="domain" description="NACHT" evidence="6">
    <location>
        <begin position="666"/>
        <end position="817"/>
    </location>
</feature>
<reference evidence="8" key="2">
    <citation type="submission" date="2023-05" db="EMBL/GenBank/DDBJ databases">
        <authorList>
            <consortium name="Lawrence Berkeley National Laboratory"/>
            <person name="Steindorff A."/>
            <person name="Hensen N."/>
            <person name="Bonometti L."/>
            <person name="Westerberg I."/>
            <person name="Brannstrom I.O."/>
            <person name="Guillou S."/>
            <person name="Cros-Aarteil S."/>
            <person name="Calhoun S."/>
            <person name="Haridas S."/>
            <person name="Kuo A."/>
            <person name="Mondo S."/>
            <person name="Pangilinan J."/>
            <person name="Riley R."/>
            <person name="Labutti K."/>
            <person name="Andreopoulos B."/>
            <person name="Lipzen A."/>
            <person name="Chen C."/>
            <person name="Yanf M."/>
            <person name="Daum C."/>
            <person name="Ng V."/>
            <person name="Clum A."/>
            <person name="Ohm R."/>
            <person name="Martin F."/>
            <person name="Silar P."/>
            <person name="Natvig D."/>
            <person name="Lalanne C."/>
            <person name="Gautier V."/>
            <person name="Ament-Velasquez S.L."/>
            <person name="Kruys A."/>
            <person name="Hutchinson M.I."/>
            <person name="Powell A.J."/>
            <person name="Barry K."/>
            <person name="Miller A.N."/>
            <person name="Grigoriev I.V."/>
            <person name="Debuchy R."/>
            <person name="Gladieux P."/>
            <person name="Thoren M.H."/>
            <person name="Johannesson H."/>
        </authorList>
    </citation>
    <scope>NUCLEOTIDE SEQUENCE</scope>
    <source>
        <strain evidence="8">PSN293</strain>
    </source>
</reference>
<organism evidence="8 9">
    <name type="scientific">Rhypophila decipiens</name>
    <dbReference type="NCBI Taxonomy" id="261697"/>
    <lineage>
        <taxon>Eukaryota</taxon>
        <taxon>Fungi</taxon>
        <taxon>Dikarya</taxon>
        <taxon>Ascomycota</taxon>
        <taxon>Pezizomycotina</taxon>
        <taxon>Sordariomycetes</taxon>
        <taxon>Sordariomycetidae</taxon>
        <taxon>Sordariales</taxon>
        <taxon>Naviculisporaceae</taxon>
        <taxon>Rhypophila</taxon>
    </lineage>
</organism>
<keyword evidence="2 5" id="KW-0378">Hydrolase</keyword>
<sequence>MSSSSILERFDPLVEDQNHPQELQSPDFPESRPGLGLNLLCLDGGGVRGLSSLYIVKQLMESINLESPPKPCQIFDMIGGTSTGGLIAIMLGRLEMSVDDCIEAYRAMSPKIFTKVNHRLNLRGKVQGRFDHTAIEESVKNILREHHLPEDEKFYQPSKHGSKRCMTFVCATSKQTGKTVVFSSYPSARRGRSLLDRATIWQVARATSAATSFFDPVEIGDEEFVDGATPANNPIAELWSEAYEVFSNVDAIWSLEDNVACVVSIGTGVPMLRPFGDDPLSIGAKLVKIATDTEKAAEDFARHHPRLVREGRYFRFNVQKGLEAVGLEEQAKHKEIISSTRFYTQTQDVQKLMMGCAEALAKKSSHTALARNYDFAQGEASRPDIRALEQSLRRLRSLFTITPSSDVLGWFTNTSAYQDWISLGGCIYYPLTHATTIGFGRYLIGALPAVWEQDPQALNSSIDKEPPWTIYVRCESIPDAGVSDLVRSLVAQVIDRCFPTEHQWLSFHQQLSPRERQLLSRDLKSITLHTLFDILRLLPLGHGSAVLEHSENSSNMRPFLVIITNVHFLRKGYIEEEMTQLRAQLDRVGLRVLLTGKETLDFNNSSWGASQFRRVDEATEYREFLKSIEFDDMHTRRNQVGVALGGTTEWIKTHPAFEEWSDEADGILWIQGKPGSGKSVLAKSIIEMIQQAGPSNLLTASWFYSKRGGDVGMSHISMMRSICYQLLSQNRQLFQACAGIYRQRGDVMERLPKIMEAILGHVDSPPIICLLDGLDESADRDGKRGRDMLELLVQLVDNPGSKAKIIGLSRPYSSIEEAYGTYDILLEAENGSDIEKIVDSGMSSLVEAMESKKPSSNSSFASRRRQKIMAASCFASRRRQKIMADRRQAYNNSPGPELDEVARKQEMLGIRTYLIDRAQGVTLWVTLCIDQAVRYVSKGPCTWATIRRMLASLPLQVTEMYVLITTELAQECGSEHIRMARKVLAWVIAASAKRPFLVRELFDAVSIPDGWEEPQLENCRQSDRDPIASNRPLCDSWPDFCRSVLDICGPLVEFLNMDSQEGTFQYDRLANVTDGSVVQLVHQTAKDFLETTEAHVFALKPGDSQHILEIDSDLYFQLVIPMQITSYTPVLDDVSPNWRKTVVEMVEYLDDKHLLPFILTHCRLRSEHTDMAAASNKARWMLSTFFYDMSYRDTDVEGVLEQTVVGSCFILACKRGMQTAVDNLLYLSSLRPSWWRIHKRAVISACWGVGKSQRLSAVARLLENHRPPRYTPARRDGGTYNPEKLLWLKHSKNYSPEAEKLLLEGPEAGRVSPDAGDIRIPAGVYNEDEVLFPEVAAGPKPLVQQAIARVVHYLDGHSQPLELTPVDWVGSRAQSRG</sequence>
<evidence type="ECO:0008006" key="10">
    <source>
        <dbReference type="Google" id="ProtNLM"/>
    </source>
</evidence>
<keyword evidence="3 5" id="KW-0442">Lipid degradation</keyword>
<dbReference type="Gene3D" id="3.40.50.300">
    <property type="entry name" value="P-loop containing nucleotide triphosphate hydrolases"/>
    <property type="match status" value="1"/>
</dbReference>
<reference evidence="8" key="1">
    <citation type="journal article" date="2023" name="Mol. Phylogenet. Evol.">
        <title>Genome-scale phylogeny and comparative genomics of the fungal order Sordariales.</title>
        <authorList>
            <person name="Hensen N."/>
            <person name="Bonometti L."/>
            <person name="Westerberg I."/>
            <person name="Brannstrom I.O."/>
            <person name="Guillou S."/>
            <person name="Cros-Aarteil S."/>
            <person name="Calhoun S."/>
            <person name="Haridas S."/>
            <person name="Kuo A."/>
            <person name="Mondo S."/>
            <person name="Pangilinan J."/>
            <person name="Riley R."/>
            <person name="LaButti K."/>
            <person name="Andreopoulos B."/>
            <person name="Lipzen A."/>
            <person name="Chen C."/>
            <person name="Yan M."/>
            <person name="Daum C."/>
            <person name="Ng V."/>
            <person name="Clum A."/>
            <person name="Steindorff A."/>
            <person name="Ohm R.A."/>
            <person name="Martin F."/>
            <person name="Silar P."/>
            <person name="Natvig D.O."/>
            <person name="Lalanne C."/>
            <person name="Gautier V."/>
            <person name="Ament-Velasquez S.L."/>
            <person name="Kruys A."/>
            <person name="Hutchinson M.I."/>
            <person name="Powell A.J."/>
            <person name="Barry K."/>
            <person name="Miller A.N."/>
            <person name="Grigoriev I.V."/>
            <person name="Debuchy R."/>
            <person name="Gladieux P."/>
            <person name="Hiltunen Thoren M."/>
            <person name="Johannesson H."/>
        </authorList>
    </citation>
    <scope>NUCLEOTIDE SEQUENCE</scope>
    <source>
        <strain evidence="8">PSN293</strain>
    </source>
</reference>
<feature type="active site" description="Proton acceptor" evidence="5">
    <location>
        <position position="226"/>
    </location>
</feature>
<dbReference type="InterPro" id="IPR056884">
    <property type="entry name" value="NPHP3-like_N"/>
</dbReference>
<accession>A0AAN7B3Z8</accession>
<dbReference type="Pfam" id="PF01734">
    <property type="entry name" value="Patatin"/>
    <property type="match status" value="1"/>
</dbReference>
<dbReference type="Pfam" id="PF24883">
    <property type="entry name" value="NPHP3_N"/>
    <property type="match status" value="1"/>
</dbReference>
<evidence type="ECO:0000313" key="9">
    <source>
        <dbReference type="Proteomes" id="UP001301769"/>
    </source>
</evidence>
<feature type="short sequence motif" description="GXSXG" evidence="5">
    <location>
        <begin position="80"/>
        <end position="84"/>
    </location>
</feature>
<feature type="short sequence motif" description="GXGXXG" evidence="5">
    <location>
        <begin position="44"/>
        <end position="49"/>
    </location>
</feature>
<dbReference type="EMBL" id="MU858300">
    <property type="protein sequence ID" value="KAK4207355.1"/>
    <property type="molecule type" value="Genomic_DNA"/>
</dbReference>
<feature type="short sequence motif" description="DGA/G" evidence="5">
    <location>
        <begin position="226"/>
        <end position="228"/>
    </location>
</feature>
<evidence type="ECO:0000256" key="3">
    <source>
        <dbReference type="ARBA" id="ARBA00022963"/>
    </source>
</evidence>
<dbReference type="SUPFAM" id="SSF52540">
    <property type="entry name" value="P-loop containing nucleoside triphosphate hydrolases"/>
    <property type="match status" value="1"/>
</dbReference>
<dbReference type="GO" id="GO:0046486">
    <property type="term" value="P:glycerolipid metabolic process"/>
    <property type="evidence" value="ECO:0007669"/>
    <property type="project" value="UniProtKB-ARBA"/>
</dbReference>
<dbReference type="PANTHER" id="PTHR24185">
    <property type="entry name" value="CALCIUM-INDEPENDENT PHOSPHOLIPASE A2-GAMMA"/>
    <property type="match status" value="1"/>
</dbReference>
<feature type="domain" description="PNPLA" evidence="7">
    <location>
        <begin position="40"/>
        <end position="239"/>
    </location>
</feature>
<evidence type="ECO:0000259" key="6">
    <source>
        <dbReference type="PROSITE" id="PS50837"/>
    </source>
</evidence>
<dbReference type="InterPro" id="IPR016035">
    <property type="entry name" value="Acyl_Trfase/lysoPLipase"/>
</dbReference>
<name>A0AAN7B3Z8_9PEZI</name>
<proteinExistence type="predicted"/>
<dbReference type="GO" id="GO:0016042">
    <property type="term" value="P:lipid catabolic process"/>
    <property type="evidence" value="ECO:0007669"/>
    <property type="project" value="UniProtKB-UniRule"/>
</dbReference>
<dbReference type="InterPro" id="IPR007111">
    <property type="entry name" value="NACHT_NTPase"/>
</dbReference>
<gene>
    <name evidence="8" type="ORF">QBC37DRAFT_327482</name>
</gene>
<keyword evidence="4 5" id="KW-0443">Lipid metabolism</keyword>
<dbReference type="PROSITE" id="PS51635">
    <property type="entry name" value="PNPLA"/>
    <property type="match status" value="1"/>
</dbReference>
<comment type="caution">
    <text evidence="8">The sequence shown here is derived from an EMBL/GenBank/DDBJ whole genome shotgun (WGS) entry which is preliminary data.</text>
</comment>
<evidence type="ECO:0000256" key="1">
    <source>
        <dbReference type="ARBA" id="ARBA00022737"/>
    </source>
</evidence>
<keyword evidence="9" id="KW-1185">Reference proteome</keyword>
<feature type="active site" description="Nucleophile" evidence="5">
    <location>
        <position position="82"/>
    </location>
</feature>
<dbReference type="PANTHER" id="PTHR24185:SF1">
    <property type="entry name" value="CALCIUM-INDEPENDENT PHOSPHOLIPASE A2-GAMMA"/>
    <property type="match status" value="1"/>
</dbReference>
<evidence type="ECO:0000256" key="4">
    <source>
        <dbReference type="ARBA" id="ARBA00023098"/>
    </source>
</evidence>
<evidence type="ECO:0000259" key="7">
    <source>
        <dbReference type="PROSITE" id="PS51635"/>
    </source>
</evidence>
<evidence type="ECO:0000256" key="5">
    <source>
        <dbReference type="PROSITE-ProRule" id="PRU01161"/>
    </source>
</evidence>
<dbReference type="InterPro" id="IPR002641">
    <property type="entry name" value="PNPLA_dom"/>
</dbReference>
<dbReference type="GO" id="GO:0016020">
    <property type="term" value="C:membrane"/>
    <property type="evidence" value="ECO:0007669"/>
    <property type="project" value="TreeGrafter"/>
</dbReference>
<dbReference type="PROSITE" id="PS50837">
    <property type="entry name" value="NACHT"/>
    <property type="match status" value="1"/>
</dbReference>
<dbReference type="GO" id="GO:0019369">
    <property type="term" value="P:arachidonate metabolic process"/>
    <property type="evidence" value="ECO:0007669"/>
    <property type="project" value="TreeGrafter"/>
</dbReference>
<dbReference type="SUPFAM" id="SSF52151">
    <property type="entry name" value="FabD/lysophospholipase-like"/>
    <property type="match status" value="1"/>
</dbReference>
<protein>
    <recommendedName>
        <fullName evidence="10">PNPLA domain-containing protein</fullName>
    </recommendedName>
</protein>
<dbReference type="InterPro" id="IPR027417">
    <property type="entry name" value="P-loop_NTPase"/>
</dbReference>
<evidence type="ECO:0000313" key="8">
    <source>
        <dbReference type="EMBL" id="KAK4207355.1"/>
    </source>
</evidence>
<dbReference type="CDD" id="cd07216">
    <property type="entry name" value="Pat17_PNPLA8_PNPLA9_like3"/>
    <property type="match status" value="1"/>
</dbReference>